<keyword evidence="6" id="KW-1185">Reference proteome</keyword>
<dbReference type="Proteomes" id="UP000721415">
    <property type="component" value="Unassembled WGS sequence"/>
</dbReference>
<evidence type="ECO:0000256" key="3">
    <source>
        <dbReference type="RuleBase" id="RU004514"/>
    </source>
</evidence>
<reference evidence="5 6" key="1">
    <citation type="submission" date="2020-07" db="EMBL/GenBank/DDBJ databases">
        <title>Facklamia lactis sp. nov., isolated from raw milk.</title>
        <authorList>
            <person name="Doll E.V."/>
            <person name="Huptas C."/>
            <person name="Staib L."/>
            <person name="Wenning M."/>
            <person name="Scherer S."/>
        </authorList>
    </citation>
    <scope>NUCLEOTIDE SEQUENCE [LARGE SCALE GENOMIC DNA]</scope>
    <source>
        <strain evidence="5 6">DSM 111018</strain>
    </source>
</reference>
<dbReference type="EMBL" id="JACBXQ010000002">
    <property type="protein sequence ID" value="MBG9986023.1"/>
    <property type="molecule type" value="Genomic_DNA"/>
</dbReference>
<proteinExistence type="inferred from homology"/>
<feature type="domain" description="Alanine racemase N-terminal" evidence="4">
    <location>
        <begin position="4"/>
        <end position="218"/>
    </location>
</feature>
<dbReference type="PANTHER" id="PTHR10146:SF14">
    <property type="entry name" value="PYRIDOXAL PHOSPHATE HOMEOSTASIS PROTEIN"/>
    <property type="match status" value="1"/>
</dbReference>
<dbReference type="InterPro" id="IPR029066">
    <property type="entry name" value="PLP-binding_barrel"/>
</dbReference>
<protein>
    <recommendedName>
        <fullName evidence="2">Pyridoxal phosphate homeostasis protein</fullName>
        <shortName evidence="2">PLP homeostasis protein</shortName>
    </recommendedName>
</protein>
<keyword evidence="1 2" id="KW-0663">Pyridoxal phosphate</keyword>
<comment type="caution">
    <text evidence="5">The sequence shown here is derived from an EMBL/GenBank/DDBJ whole genome shotgun (WGS) entry which is preliminary data.</text>
</comment>
<dbReference type="SUPFAM" id="SSF51419">
    <property type="entry name" value="PLP-binding barrel"/>
    <property type="match status" value="1"/>
</dbReference>
<dbReference type="PIRSF" id="PIRSF004848">
    <property type="entry name" value="YBL036c_PLPDEIII"/>
    <property type="match status" value="1"/>
</dbReference>
<evidence type="ECO:0000313" key="6">
    <source>
        <dbReference type="Proteomes" id="UP000721415"/>
    </source>
</evidence>
<dbReference type="Gene3D" id="3.20.20.10">
    <property type="entry name" value="Alanine racemase"/>
    <property type="match status" value="1"/>
</dbReference>
<sequence length="221" mass="24903">MNEQILKQNLTNIQSKIGEKDVTLIAVTKFVDAETTRQVYQAGINNLAENRTDKFLQKKEALSNLAPDIKWHFIGHLQSRQVKLIINEVDYLHSLDRVSLAKEIQKRANHPVNCFLQVNISGEESKGGFEPSQVVTVIEDLAKYDKVVVIGLMTMAPIDASPVQLHEIFGELRNLQKEIASKKLSYAPCQELSMGMSRDYEIALEEGATFIRVGTAIYDEK</sequence>
<dbReference type="Pfam" id="PF01168">
    <property type="entry name" value="Ala_racemase_N"/>
    <property type="match status" value="1"/>
</dbReference>
<dbReference type="InterPro" id="IPR001608">
    <property type="entry name" value="Ala_racemase_N"/>
</dbReference>
<gene>
    <name evidence="5" type="ORF">HZY91_03835</name>
</gene>
<evidence type="ECO:0000259" key="4">
    <source>
        <dbReference type="Pfam" id="PF01168"/>
    </source>
</evidence>
<organism evidence="5 6">
    <name type="scientific">Facklamia lactis</name>
    <dbReference type="NCBI Taxonomy" id="2749967"/>
    <lineage>
        <taxon>Bacteria</taxon>
        <taxon>Bacillati</taxon>
        <taxon>Bacillota</taxon>
        <taxon>Bacilli</taxon>
        <taxon>Lactobacillales</taxon>
        <taxon>Aerococcaceae</taxon>
        <taxon>Facklamia</taxon>
    </lineage>
</organism>
<comment type="function">
    <text evidence="2">Pyridoxal 5'-phosphate (PLP)-binding protein, which is involved in PLP homeostasis.</text>
</comment>
<evidence type="ECO:0000313" key="5">
    <source>
        <dbReference type="EMBL" id="MBG9986023.1"/>
    </source>
</evidence>
<dbReference type="NCBIfam" id="TIGR00044">
    <property type="entry name" value="YggS family pyridoxal phosphate-dependent enzyme"/>
    <property type="match status" value="1"/>
</dbReference>
<accession>A0ABS0LPF7</accession>
<comment type="similarity">
    <text evidence="2 3">Belongs to the pyridoxal phosphate-binding protein YggS/PROSC family.</text>
</comment>
<evidence type="ECO:0000256" key="1">
    <source>
        <dbReference type="ARBA" id="ARBA00022898"/>
    </source>
</evidence>
<feature type="modified residue" description="N6-(pyridoxal phosphate)lysine" evidence="2">
    <location>
        <position position="29"/>
    </location>
</feature>
<name>A0ABS0LPF7_9LACT</name>
<dbReference type="PANTHER" id="PTHR10146">
    <property type="entry name" value="PROLINE SYNTHETASE CO-TRANSCRIBED BACTERIAL HOMOLOG PROTEIN"/>
    <property type="match status" value="1"/>
</dbReference>
<dbReference type="CDD" id="cd00635">
    <property type="entry name" value="PLPDE_III_YBL036c_like"/>
    <property type="match status" value="1"/>
</dbReference>
<dbReference type="HAMAP" id="MF_02087">
    <property type="entry name" value="PLP_homeostasis"/>
    <property type="match status" value="1"/>
</dbReference>
<evidence type="ECO:0000256" key="2">
    <source>
        <dbReference type="HAMAP-Rule" id="MF_02087"/>
    </source>
</evidence>
<dbReference type="InterPro" id="IPR011078">
    <property type="entry name" value="PyrdxlP_homeostasis"/>
</dbReference>